<evidence type="ECO:0008006" key="3">
    <source>
        <dbReference type="Google" id="ProtNLM"/>
    </source>
</evidence>
<accession>A0A2H0VHK0</accession>
<gene>
    <name evidence="1" type="ORF">COT88_00840</name>
</gene>
<proteinExistence type="predicted"/>
<reference evidence="2" key="1">
    <citation type="submission" date="2017-09" db="EMBL/GenBank/DDBJ databases">
        <title>Depth-based differentiation of microbial function through sediment-hosted aquifers and enrichment of novel symbionts in the deep terrestrial subsurface.</title>
        <authorList>
            <person name="Probst A.J."/>
            <person name="Ladd B."/>
            <person name="Jarett J.K."/>
            <person name="Geller-Mcgrath D.E."/>
            <person name="Sieber C.M.K."/>
            <person name="Emerson J.B."/>
            <person name="Anantharaman K."/>
            <person name="Thomas B.C."/>
            <person name="Malmstrom R."/>
            <person name="Stieglmeier M."/>
            <person name="Klingl A."/>
            <person name="Woyke T."/>
            <person name="Ryan C.M."/>
            <person name="Banfield J.F."/>
        </authorList>
    </citation>
    <scope>NUCLEOTIDE SEQUENCE [LARGE SCALE GENOMIC DNA]</scope>
</reference>
<name>A0A2H0VHK0_9BACT</name>
<dbReference type="Proteomes" id="UP000230776">
    <property type="component" value="Unassembled WGS sequence"/>
</dbReference>
<dbReference type="GO" id="GO:0003677">
    <property type="term" value="F:DNA binding"/>
    <property type="evidence" value="ECO:0007669"/>
    <property type="project" value="InterPro"/>
</dbReference>
<evidence type="ECO:0000313" key="1">
    <source>
        <dbReference type="EMBL" id="PIR98561.1"/>
    </source>
</evidence>
<evidence type="ECO:0000313" key="2">
    <source>
        <dbReference type="Proteomes" id="UP000230776"/>
    </source>
</evidence>
<dbReference type="InterPro" id="IPR003477">
    <property type="entry name" value="PemK-like"/>
</dbReference>
<dbReference type="Pfam" id="PF02452">
    <property type="entry name" value="PemK_toxin"/>
    <property type="match status" value="1"/>
</dbReference>
<dbReference type="SUPFAM" id="SSF50118">
    <property type="entry name" value="Cell growth inhibitor/plasmid maintenance toxic component"/>
    <property type="match status" value="1"/>
</dbReference>
<dbReference type="InterPro" id="IPR011067">
    <property type="entry name" value="Plasmid_toxin/cell-grow_inhib"/>
</dbReference>
<protein>
    <recommendedName>
        <fullName evidence="3">Toxin-antitoxin system protein</fullName>
    </recommendedName>
</protein>
<dbReference type="EMBL" id="PFAG01000011">
    <property type="protein sequence ID" value="PIR98561.1"/>
    <property type="molecule type" value="Genomic_DNA"/>
</dbReference>
<dbReference type="Gene3D" id="2.30.30.110">
    <property type="match status" value="1"/>
</dbReference>
<organism evidence="1 2">
    <name type="scientific">Candidatus Colwellbacteria bacterium CG10_big_fil_rev_8_21_14_0_10_41_28</name>
    <dbReference type="NCBI Taxonomy" id="1974539"/>
    <lineage>
        <taxon>Bacteria</taxon>
        <taxon>Candidatus Colwelliibacteriota</taxon>
    </lineage>
</organism>
<sequence length="139" mass="16345">MFNKTKIREMSKKDYSKWHSIKTDVHNHKERPYFHEREIWFSSIGSNVGFEQDGGGEEYMRPVIIIKKFNNQVCLVVPMTRKNKEGIHYFSFSYINGIISTVILSQVRLIDAKRLAYKSGNVSKEDFGKLKEKLRRLIA</sequence>
<comment type="caution">
    <text evidence="1">The sequence shown here is derived from an EMBL/GenBank/DDBJ whole genome shotgun (WGS) entry which is preliminary data.</text>
</comment>
<dbReference type="AlphaFoldDB" id="A0A2H0VHK0"/>